<keyword evidence="2" id="KW-1133">Transmembrane helix</keyword>
<protein>
    <submittedName>
        <fullName evidence="3">Pullulanase secretion protein pulG</fullName>
    </submittedName>
    <submittedName>
        <fullName evidence="4">Type II secretion system protein G (GspG)</fullName>
    </submittedName>
</protein>
<gene>
    <name evidence="3" type="primary">pulG</name>
    <name evidence="4" type="ORF">EV682_101654</name>
    <name evidence="3" type="ORF">NCTC11159_00672</name>
</gene>
<feature type="transmembrane region" description="Helical" evidence="2">
    <location>
        <begin position="16"/>
        <end position="37"/>
    </location>
</feature>
<dbReference type="InterPro" id="IPR012902">
    <property type="entry name" value="N_methyl_site"/>
</dbReference>
<evidence type="ECO:0000313" key="6">
    <source>
        <dbReference type="Proteomes" id="UP000295794"/>
    </source>
</evidence>
<proteinExistence type="predicted"/>
<dbReference type="Proteomes" id="UP000295794">
    <property type="component" value="Unassembled WGS sequence"/>
</dbReference>
<organism evidence="3 5">
    <name type="scientific">Iodobacter fluviatilis</name>
    <dbReference type="NCBI Taxonomy" id="537"/>
    <lineage>
        <taxon>Bacteria</taxon>
        <taxon>Pseudomonadati</taxon>
        <taxon>Pseudomonadota</taxon>
        <taxon>Betaproteobacteria</taxon>
        <taxon>Neisseriales</taxon>
        <taxon>Chitinibacteraceae</taxon>
        <taxon>Iodobacter</taxon>
    </lineage>
</organism>
<dbReference type="PROSITE" id="PS00409">
    <property type="entry name" value="PROKAR_NTER_METHYL"/>
    <property type="match status" value="1"/>
</dbReference>
<evidence type="ECO:0000256" key="2">
    <source>
        <dbReference type="SAM" id="Phobius"/>
    </source>
</evidence>
<dbReference type="SUPFAM" id="SSF54523">
    <property type="entry name" value="Pili subunits"/>
    <property type="match status" value="1"/>
</dbReference>
<dbReference type="InterPro" id="IPR045584">
    <property type="entry name" value="Pilin-like"/>
</dbReference>
<keyword evidence="6" id="KW-1185">Reference proteome</keyword>
<accession>A0A377Q733</accession>
<dbReference type="OrthoDB" id="9795612at2"/>
<dbReference type="Pfam" id="PF07963">
    <property type="entry name" value="N_methyl"/>
    <property type="match status" value="1"/>
</dbReference>
<evidence type="ECO:0000313" key="5">
    <source>
        <dbReference type="Proteomes" id="UP000255108"/>
    </source>
</evidence>
<sequence length="132" mass="14485">MAHASSANKGHTSHKGFTLIELLVVLAIMASLLTLVVPRYFHQTERANETVLKHNLVAMRDAIDKFYADTGHYPATIDELVSSKYLREMPMDPITGKNDGWQIIKSENASGVYDVKSGAEGNGNDGSAYSSW</sequence>
<dbReference type="GO" id="GO:0015627">
    <property type="term" value="C:type II protein secretion system complex"/>
    <property type="evidence" value="ECO:0007669"/>
    <property type="project" value="InterPro"/>
</dbReference>
<reference evidence="4 6" key="2">
    <citation type="submission" date="2019-03" db="EMBL/GenBank/DDBJ databases">
        <title>Genomic Encyclopedia of Type Strains, Phase IV (KMG-IV): sequencing the most valuable type-strain genomes for metagenomic binning, comparative biology and taxonomic classification.</title>
        <authorList>
            <person name="Goeker M."/>
        </authorList>
    </citation>
    <scope>NUCLEOTIDE SEQUENCE [LARGE SCALE GENOMIC DNA]</scope>
    <source>
        <strain evidence="4 6">DSM 3764</strain>
    </source>
</reference>
<dbReference type="PANTHER" id="PTHR30093:SF47">
    <property type="entry name" value="TYPE IV PILUS NON-CORE MINOR PILIN PILE"/>
    <property type="match status" value="1"/>
</dbReference>
<dbReference type="Gene3D" id="3.30.700.10">
    <property type="entry name" value="Glycoprotein, Type 4 Pilin"/>
    <property type="match status" value="1"/>
</dbReference>
<dbReference type="Proteomes" id="UP000255108">
    <property type="component" value="Unassembled WGS sequence"/>
</dbReference>
<dbReference type="PRINTS" id="PR00813">
    <property type="entry name" value="BCTERIALGSPG"/>
</dbReference>
<name>A0A377Q733_9NEIS</name>
<dbReference type="RefSeq" id="WP_115226069.1">
    <property type="nucleotide sequence ID" value="NZ_CAWOLO010000001.1"/>
</dbReference>
<dbReference type="EMBL" id="UGHR01000001">
    <property type="protein sequence ID" value="STQ89641.1"/>
    <property type="molecule type" value="Genomic_DNA"/>
</dbReference>
<dbReference type="GO" id="GO:0015628">
    <property type="term" value="P:protein secretion by the type II secretion system"/>
    <property type="evidence" value="ECO:0007669"/>
    <property type="project" value="InterPro"/>
</dbReference>
<dbReference type="PANTHER" id="PTHR30093">
    <property type="entry name" value="GENERAL SECRETION PATHWAY PROTEIN G"/>
    <property type="match status" value="1"/>
</dbReference>
<dbReference type="InterPro" id="IPR000983">
    <property type="entry name" value="Bac_GSPG_pilin"/>
</dbReference>
<evidence type="ECO:0000313" key="3">
    <source>
        <dbReference type="EMBL" id="STQ89641.1"/>
    </source>
</evidence>
<evidence type="ECO:0000313" key="4">
    <source>
        <dbReference type="EMBL" id="TCU90614.1"/>
    </source>
</evidence>
<reference evidence="3 5" key="1">
    <citation type="submission" date="2018-06" db="EMBL/GenBank/DDBJ databases">
        <authorList>
            <consortium name="Pathogen Informatics"/>
            <person name="Doyle S."/>
        </authorList>
    </citation>
    <scope>NUCLEOTIDE SEQUENCE [LARGE SCALE GENOMIC DNA]</scope>
    <source>
        <strain evidence="3 5">NCTC11159</strain>
    </source>
</reference>
<keyword evidence="1" id="KW-0488">Methylation</keyword>
<keyword evidence="2" id="KW-0472">Membrane</keyword>
<dbReference type="EMBL" id="SMBT01000001">
    <property type="protein sequence ID" value="TCU90614.1"/>
    <property type="molecule type" value="Genomic_DNA"/>
</dbReference>
<evidence type="ECO:0000256" key="1">
    <source>
        <dbReference type="ARBA" id="ARBA00022481"/>
    </source>
</evidence>
<dbReference type="AlphaFoldDB" id="A0A377Q733"/>
<keyword evidence="2" id="KW-0812">Transmembrane</keyword>
<dbReference type="NCBIfam" id="TIGR02532">
    <property type="entry name" value="IV_pilin_GFxxxE"/>
    <property type="match status" value="1"/>
</dbReference>